<name>A0A9D1E396_9BACT</name>
<dbReference type="EMBL" id="DVHL01000015">
    <property type="protein sequence ID" value="HIR65590.1"/>
    <property type="molecule type" value="Genomic_DNA"/>
</dbReference>
<organism evidence="1 2">
    <name type="scientific">Candidatus Fimimonas gallinarum</name>
    <dbReference type="NCBI Taxonomy" id="2840821"/>
    <lineage>
        <taxon>Bacteria</taxon>
        <taxon>Pseudomonadati</taxon>
        <taxon>Myxococcota</taxon>
        <taxon>Myxococcia</taxon>
        <taxon>Myxococcales</taxon>
        <taxon>Cystobacterineae</taxon>
        <taxon>Myxococcaceae</taxon>
        <taxon>Myxococcaceae incertae sedis</taxon>
        <taxon>Candidatus Fimimonas</taxon>
    </lineage>
</organism>
<reference evidence="1" key="1">
    <citation type="submission" date="2020-10" db="EMBL/GenBank/DDBJ databases">
        <authorList>
            <person name="Gilroy R."/>
        </authorList>
    </citation>
    <scope>NUCLEOTIDE SEQUENCE</scope>
    <source>
        <strain evidence="1">CHK121-14286</strain>
    </source>
</reference>
<comment type="caution">
    <text evidence="1">The sequence shown here is derived from an EMBL/GenBank/DDBJ whole genome shotgun (WGS) entry which is preliminary data.</text>
</comment>
<proteinExistence type="predicted"/>
<protein>
    <submittedName>
        <fullName evidence="1">Uncharacterized protein</fullName>
    </submittedName>
</protein>
<evidence type="ECO:0000313" key="2">
    <source>
        <dbReference type="Proteomes" id="UP000824200"/>
    </source>
</evidence>
<accession>A0A9D1E396</accession>
<reference evidence="1" key="2">
    <citation type="journal article" date="2021" name="PeerJ">
        <title>Extensive microbial diversity within the chicken gut microbiome revealed by metagenomics and culture.</title>
        <authorList>
            <person name="Gilroy R."/>
            <person name="Ravi A."/>
            <person name="Getino M."/>
            <person name="Pursley I."/>
            <person name="Horton D.L."/>
            <person name="Alikhan N.F."/>
            <person name="Baker D."/>
            <person name="Gharbi K."/>
            <person name="Hall N."/>
            <person name="Watson M."/>
            <person name="Adriaenssens E.M."/>
            <person name="Foster-Nyarko E."/>
            <person name="Jarju S."/>
            <person name="Secka A."/>
            <person name="Antonio M."/>
            <person name="Oren A."/>
            <person name="Chaudhuri R.R."/>
            <person name="La Ragione R."/>
            <person name="Hildebrand F."/>
            <person name="Pallen M.J."/>
        </authorList>
    </citation>
    <scope>NUCLEOTIDE SEQUENCE</scope>
    <source>
        <strain evidence="1">CHK121-14286</strain>
    </source>
</reference>
<gene>
    <name evidence="1" type="ORF">IAC95_01715</name>
</gene>
<dbReference type="Proteomes" id="UP000824200">
    <property type="component" value="Unassembled WGS sequence"/>
</dbReference>
<sequence length="64" mass="6808">MCEEVFESDTRTGTPSALNYSTATVVQHGTKVASDFDCTSLRISSLRASIVALLSDLAPFVCHG</sequence>
<evidence type="ECO:0000313" key="1">
    <source>
        <dbReference type="EMBL" id="HIR65590.1"/>
    </source>
</evidence>
<dbReference type="AlphaFoldDB" id="A0A9D1E396"/>